<evidence type="ECO:0000256" key="3">
    <source>
        <dbReference type="ARBA" id="ARBA00023163"/>
    </source>
</evidence>
<dbReference type="SMART" id="SM00871">
    <property type="entry name" value="AraC_E_bind"/>
    <property type="match status" value="1"/>
</dbReference>
<dbReference type="InterPro" id="IPR009057">
    <property type="entry name" value="Homeodomain-like_sf"/>
</dbReference>
<dbReference type="PANTHER" id="PTHR47504:SF5">
    <property type="entry name" value="RIGHT ORIGIN-BINDING PROTEIN"/>
    <property type="match status" value="1"/>
</dbReference>
<dbReference type="PROSITE" id="PS00041">
    <property type="entry name" value="HTH_ARAC_FAMILY_1"/>
    <property type="match status" value="1"/>
</dbReference>
<dbReference type="SUPFAM" id="SSF46689">
    <property type="entry name" value="Homeodomain-like"/>
    <property type="match status" value="2"/>
</dbReference>
<name>A0A1H8LRE1_9BACI</name>
<dbReference type="Pfam" id="PF12833">
    <property type="entry name" value="HTH_18"/>
    <property type="match status" value="1"/>
</dbReference>
<dbReference type="InterPro" id="IPR011256">
    <property type="entry name" value="Reg_factor_effector_dom_sf"/>
</dbReference>
<dbReference type="Gene3D" id="1.10.10.60">
    <property type="entry name" value="Homeodomain-like"/>
    <property type="match status" value="2"/>
</dbReference>
<evidence type="ECO:0000313" key="5">
    <source>
        <dbReference type="EMBL" id="SEO07660.1"/>
    </source>
</evidence>
<dbReference type="Proteomes" id="UP000199300">
    <property type="component" value="Unassembled WGS sequence"/>
</dbReference>
<dbReference type="GO" id="GO:0003700">
    <property type="term" value="F:DNA-binding transcription factor activity"/>
    <property type="evidence" value="ECO:0007669"/>
    <property type="project" value="InterPro"/>
</dbReference>
<dbReference type="Gene3D" id="3.20.80.10">
    <property type="entry name" value="Regulatory factor, effector binding domain"/>
    <property type="match status" value="1"/>
</dbReference>
<protein>
    <submittedName>
        <fullName evidence="5">AraC family transcriptional regulator</fullName>
    </submittedName>
</protein>
<dbReference type="EMBL" id="FODJ01000003">
    <property type="protein sequence ID" value="SEO07660.1"/>
    <property type="molecule type" value="Genomic_DNA"/>
</dbReference>
<dbReference type="InterPro" id="IPR050959">
    <property type="entry name" value="MarA-like"/>
</dbReference>
<dbReference type="GO" id="GO:0043565">
    <property type="term" value="F:sequence-specific DNA binding"/>
    <property type="evidence" value="ECO:0007669"/>
    <property type="project" value="InterPro"/>
</dbReference>
<dbReference type="PANTHER" id="PTHR47504">
    <property type="entry name" value="RIGHT ORIGIN-BINDING PROTEIN"/>
    <property type="match status" value="1"/>
</dbReference>
<keyword evidence="2" id="KW-0238">DNA-binding</keyword>
<gene>
    <name evidence="5" type="ORF">SAMN04488134_103298</name>
</gene>
<proteinExistence type="predicted"/>
<dbReference type="InterPro" id="IPR029442">
    <property type="entry name" value="GyrI-like"/>
</dbReference>
<dbReference type="InterPro" id="IPR018060">
    <property type="entry name" value="HTH_AraC"/>
</dbReference>
<dbReference type="STRING" id="872970.SAMN04488134_103298"/>
<dbReference type="Pfam" id="PF06445">
    <property type="entry name" value="GyrI-like"/>
    <property type="match status" value="1"/>
</dbReference>
<evidence type="ECO:0000256" key="1">
    <source>
        <dbReference type="ARBA" id="ARBA00023015"/>
    </source>
</evidence>
<sequence>MDSLKQMNAAIDYIESHLTEEINIERVAQIAMTSSYHFKRMFSLLAGIALSDYIRRRRLTYAAFALMRGKRVIDVALEYGYHSPDAFARAFAKQHGINPSQVNGAGVSLTSFPKLTFQLIIRGGTEMKYKIEHHDAFTVVGYKKRVKLSIEGEQKEITDFISKMEANYVQLEQISDAEPRGILHINANYEENERGQGELDFYIAVASTRVDKPQFESLHISAHTWAIFSIEGDWDLIKASWENIYTEWLPTSGYVLAEAPELLISKDKVTEIWLSVIEA</sequence>
<organism evidence="5 6">
    <name type="scientific">Amphibacillus marinus</name>
    <dbReference type="NCBI Taxonomy" id="872970"/>
    <lineage>
        <taxon>Bacteria</taxon>
        <taxon>Bacillati</taxon>
        <taxon>Bacillota</taxon>
        <taxon>Bacilli</taxon>
        <taxon>Bacillales</taxon>
        <taxon>Bacillaceae</taxon>
        <taxon>Amphibacillus</taxon>
    </lineage>
</organism>
<dbReference type="InterPro" id="IPR018062">
    <property type="entry name" value="HTH_AraC-typ_CS"/>
</dbReference>
<accession>A0A1H8LRE1</accession>
<dbReference type="OrthoDB" id="9801123at2"/>
<dbReference type="PROSITE" id="PS01124">
    <property type="entry name" value="HTH_ARAC_FAMILY_2"/>
    <property type="match status" value="1"/>
</dbReference>
<reference evidence="5 6" key="1">
    <citation type="submission" date="2016-10" db="EMBL/GenBank/DDBJ databases">
        <authorList>
            <person name="de Groot N.N."/>
        </authorList>
    </citation>
    <scope>NUCLEOTIDE SEQUENCE [LARGE SCALE GENOMIC DNA]</scope>
    <source>
        <strain evidence="5 6">CGMCC 1.10434</strain>
    </source>
</reference>
<dbReference type="RefSeq" id="WP_091496243.1">
    <property type="nucleotide sequence ID" value="NZ_FODJ01000003.1"/>
</dbReference>
<evidence type="ECO:0000259" key="4">
    <source>
        <dbReference type="PROSITE" id="PS01124"/>
    </source>
</evidence>
<dbReference type="SUPFAM" id="SSF55136">
    <property type="entry name" value="Probable bacterial effector-binding domain"/>
    <property type="match status" value="1"/>
</dbReference>
<evidence type="ECO:0000256" key="2">
    <source>
        <dbReference type="ARBA" id="ARBA00023125"/>
    </source>
</evidence>
<keyword evidence="1" id="KW-0805">Transcription regulation</keyword>
<feature type="domain" description="HTH araC/xylS-type" evidence="4">
    <location>
        <begin position="8"/>
        <end position="105"/>
    </location>
</feature>
<evidence type="ECO:0000313" key="6">
    <source>
        <dbReference type="Proteomes" id="UP000199300"/>
    </source>
</evidence>
<dbReference type="AlphaFoldDB" id="A0A1H8LRE1"/>
<dbReference type="InterPro" id="IPR010499">
    <property type="entry name" value="AraC_E-bd"/>
</dbReference>
<dbReference type="SMART" id="SM00342">
    <property type="entry name" value="HTH_ARAC"/>
    <property type="match status" value="1"/>
</dbReference>
<keyword evidence="6" id="KW-1185">Reference proteome</keyword>
<keyword evidence="3" id="KW-0804">Transcription</keyword>